<evidence type="ECO:0000259" key="1">
    <source>
        <dbReference type="Pfam" id="PF10756"/>
    </source>
</evidence>
<organism evidence="2 3">
    <name type="scientific">Sphaerimonospora thailandensis</name>
    <dbReference type="NCBI Taxonomy" id="795644"/>
    <lineage>
        <taxon>Bacteria</taxon>
        <taxon>Bacillati</taxon>
        <taxon>Actinomycetota</taxon>
        <taxon>Actinomycetes</taxon>
        <taxon>Streptosporangiales</taxon>
        <taxon>Streptosporangiaceae</taxon>
        <taxon>Sphaerimonospora</taxon>
    </lineage>
</organism>
<dbReference type="AlphaFoldDB" id="A0A8J3R6T2"/>
<accession>A0A8J3R6T2</accession>
<keyword evidence="3" id="KW-1185">Reference proteome</keyword>
<proteinExistence type="predicted"/>
<dbReference type="Proteomes" id="UP000610966">
    <property type="component" value="Unassembled WGS sequence"/>
</dbReference>
<comment type="caution">
    <text evidence="2">The sequence shown here is derived from an EMBL/GenBank/DDBJ whole genome shotgun (WGS) entry which is preliminary data.</text>
</comment>
<evidence type="ECO:0000313" key="3">
    <source>
        <dbReference type="Proteomes" id="UP000610966"/>
    </source>
</evidence>
<name>A0A8J3R6T2_9ACTN</name>
<protein>
    <recommendedName>
        <fullName evidence="1">Low molecular weight protein antigen 6 PH domain-containing protein</fullName>
    </recommendedName>
</protein>
<evidence type="ECO:0000313" key="2">
    <source>
        <dbReference type="EMBL" id="GIH68514.1"/>
    </source>
</evidence>
<dbReference type="Pfam" id="PF10756">
    <property type="entry name" value="bPH_6"/>
    <property type="match status" value="1"/>
</dbReference>
<dbReference type="EMBL" id="BOOG01000008">
    <property type="protein sequence ID" value="GIH68514.1"/>
    <property type="molecule type" value="Genomic_DNA"/>
</dbReference>
<dbReference type="InterPro" id="IPR019692">
    <property type="entry name" value="CFP-6_PH"/>
</dbReference>
<feature type="domain" description="Low molecular weight protein antigen 6 PH" evidence="1">
    <location>
        <begin position="44"/>
        <end position="118"/>
    </location>
</feature>
<reference evidence="2" key="1">
    <citation type="submission" date="2021-01" db="EMBL/GenBank/DDBJ databases">
        <title>Whole genome shotgun sequence of Sphaerimonospora thailandensis NBRC 107569.</title>
        <authorList>
            <person name="Komaki H."/>
            <person name="Tamura T."/>
        </authorList>
    </citation>
    <scope>NUCLEOTIDE SEQUENCE</scope>
    <source>
        <strain evidence="2">NBRC 107569</strain>
    </source>
</reference>
<gene>
    <name evidence="2" type="ORF">Mth01_07670</name>
</gene>
<sequence length="119" mass="12811">MAKIAGAVLFGVLATIGDHHQLFLAGVVALGLAVVAMRDLVIPVRLSASADGLVVAGLAGRERISWNDVDRIRVDSRRRYGLTTELLEIEAGDQVHLFSRFDLGSSVFDVADALMKLRP</sequence>